<comment type="caution">
    <text evidence="2">The sequence shown here is derived from an EMBL/GenBank/DDBJ whole genome shotgun (WGS) entry which is preliminary data.</text>
</comment>
<dbReference type="GO" id="GO:0016607">
    <property type="term" value="C:nuclear speck"/>
    <property type="evidence" value="ECO:0007669"/>
    <property type="project" value="TreeGrafter"/>
</dbReference>
<dbReference type="InterPro" id="IPR056852">
    <property type="entry name" value="AK17A/B"/>
</dbReference>
<dbReference type="GO" id="GO:0043484">
    <property type="term" value="P:regulation of RNA splicing"/>
    <property type="evidence" value="ECO:0007669"/>
    <property type="project" value="TreeGrafter"/>
</dbReference>
<sequence>HKELKHKEEFKCPLTRKGSSLCSQEGDVSNFHASTCHIVRTILNDPCTALSSDGLPGRDAYNSFGCGSLLITVTQDCRVIRSLDGRDYPTLNVVHAQTVSDEDSCKKQKVYETDEFIHYLLNYYQTPGYARVCLEPKPTANKSWWKRVVSDDHSGFDISLSNKHGQHFREVSPVQSLNKRICSSDDNYRLVIAVAELESTDTVLENKAYGGRLAKKLKVQRNDSLAVDNLPHAGLNHSLDCTAVTHDKEFKQEDGSDEGTVPYKTCTSACRLKDLLEEISDSECFRESCSSSMKRTERRCEEVYSNCNKGCLPAGAGERKLLVYLKNVTLEGQQKESSKCSFYSDSVHEGLARQCEHKVKKSCKRSSSKLRHEGQKSERQSREEERNARKMKKKRKKLSSNLLSDECGFSEMDGCMQLESLRKIQRKCKKMFHKKVKFETLHTAMAAPDVTPRDGSPLQETLHRTGDERKLMLRREMDADVRGCPLFPLEVIQTNPCSDTFCGAEPRRGC</sequence>
<feature type="non-terminal residue" evidence="2">
    <location>
        <position position="1"/>
    </location>
</feature>
<name>A0A7L2H6W8_SAGSE</name>
<dbReference type="PANTHER" id="PTHR12484">
    <property type="entry name" value="B-LYMPHOCYTE ANTIGEN-RELATED"/>
    <property type="match status" value="1"/>
</dbReference>
<dbReference type="EMBL" id="VWYJ01005122">
    <property type="protein sequence ID" value="NXQ94666.1"/>
    <property type="molecule type" value="Genomic_DNA"/>
</dbReference>
<dbReference type="Proteomes" id="UP000539599">
    <property type="component" value="Unassembled WGS sequence"/>
</dbReference>
<gene>
    <name evidence="2" type="primary">Akap17b</name>
    <name evidence="2" type="ORF">SAGSER_R12918</name>
</gene>
<organism evidence="2 3">
    <name type="scientific">Sagittarius serpentarius</name>
    <name type="common">Secretary bird</name>
    <dbReference type="NCBI Taxonomy" id="56258"/>
    <lineage>
        <taxon>Eukaryota</taxon>
        <taxon>Metazoa</taxon>
        <taxon>Chordata</taxon>
        <taxon>Craniata</taxon>
        <taxon>Vertebrata</taxon>
        <taxon>Euteleostomi</taxon>
        <taxon>Archelosauria</taxon>
        <taxon>Archosauria</taxon>
        <taxon>Dinosauria</taxon>
        <taxon>Saurischia</taxon>
        <taxon>Theropoda</taxon>
        <taxon>Coelurosauria</taxon>
        <taxon>Aves</taxon>
        <taxon>Neognathae</taxon>
        <taxon>Neoaves</taxon>
        <taxon>Telluraves</taxon>
        <taxon>Accipitrimorphae</taxon>
        <taxon>Accipitriformes</taxon>
        <taxon>Sagittariidae</taxon>
        <taxon>Sagittarius</taxon>
    </lineage>
</organism>
<keyword evidence="3" id="KW-1185">Reference proteome</keyword>
<dbReference type="GO" id="GO:0003723">
    <property type="term" value="F:RNA binding"/>
    <property type="evidence" value="ECO:0007669"/>
    <property type="project" value="TreeGrafter"/>
</dbReference>
<proteinExistence type="predicted"/>
<accession>A0A7L2H6W8</accession>
<dbReference type="GO" id="GO:0051018">
    <property type="term" value="F:protein kinase A binding"/>
    <property type="evidence" value="ECO:0007669"/>
    <property type="project" value="TreeGrafter"/>
</dbReference>
<evidence type="ECO:0000256" key="1">
    <source>
        <dbReference type="SAM" id="MobiDB-lite"/>
    </source>
</evidence>
<dbReference type="GO" id="GO:0005829">
    <property type="term" value="C:cytosol"/>
    <property type="evidence" value="ECO:0007669"/>
    <property type="project" value="TreeGrafter"/>
</dbReference>
<evidence type="ECO:0000313" key="2">
    <source>
        <dbReference type="EMBL" id="NXQ94666.1"/>
    </source>
</evidence>
<feature type="non-terminal residue" evidence="2">
    <location>
        <position position="510"/>
    </location>
</feature>
<dbReference type="PANTHER" id="PTHR12484:SF2">
    <property type="entry name" value="A-KINASE ANCHOR PROTEIN 17A"/>
    <property type="match status" value="1"/>
</dbReference>
<protein>
    <submittedName>
        <fullName evidence="2">AK17B protein</fullName>
    </submittedName>
</protein>
<reference evidence="2 3" key="1">
    <citation type="submission" date="2019-09" db="EMBL/GenBank/DDBJ databases">
        <title>Bird 10,000 Genomes (B10K) Project - Family phase.</title>
        <authorList>
            <person name="Zhang G."/>
        </authorList>
    </citation>
    <scope>NUCLEOTIDE SEQUENCE [LARGE SCALE GENOMIC DNA]</scope>
    <source>
        <strain evidence="2">B10K-DU-011-38</strain>
        <tissue evidence="2">Muscle</tissue>
    </source>
</reference>
<feature type="compositionally biased region" description="Basic and acidic residues" evidence="1">
    <location>
        <begin position="370"/>
        <end position="388"/>
    </location>
</feature>
<dbReference type="AlphaFoldDB" id="A0A7L2H6W8"/>
<evidence type="ECO:0000313" key="3">
    <source>
        <dbReference type="Proteomes" id="UP000539599"/>
    </source>
</evidence>
<feature type="region of interest" description="Disordered" evidence="1">
    <location>
        <begin position="366"/>
        <end position="397"/>
    </location>
</feature>